<evidence type="ECO:0000313" key="4">
    <source>
        <dbReference type="Proteomes" id="UP000298493"/>
    </source>
</evidence>
<sequence>MSNANWIPNPTGPGWVKRRDPTATPNIEAGSLPNKNIRQWTLLPRRRFLLEQIRELPLSELSRLPKDETCIFCYDELRNHVGGIIVELPCGHMFGKQELMMFLNGVDETRCFNNRCPKCLRVLCRKASPPGGAPLPPPPPALVVRQMPQNRVNRLQRSIRRRALANPRPVKLLDEAILILSITWLLVTTYKTLNKIAHPPPLNPSTFKIPIWDLLILAYTYHRLACTAQNKYTEAIDFLRPVLTIATCTHFLLSTYKIYAASVTVLYPDAIAANLFLAVQTLPQITTLPHTTTLTHVGRLIALANTNRLNIHDFQNETLDWLFTEAMLEAGVCVLLVVILWMGWFKYTVAFSCVGSLVEDIFVGVEWRQGGKFWYEVGIPMVFIGISCVEIGFRVVLKLKGVAGR</sequence>
<keyword evidence="4" id="KW-1185">Reference proteome</keyword>
<proteinExistence type="predicted"/>
<accession>A0A4Z1P1C6</accession>
<dbReference type="Proteomes" id="UP000298493">
    <property type="component" value="Unassembled WGS sequence"/>
</dbReference>
<gene>
    <name evidence="3" type="ORF">E6O75_ATG08459</name>
</gene>
<name>A0A4Z1P1C6_9PEZI</name>
<dbReference type="SUPFAM" id="SSF57850">
    <property type="entry name" value="RING/U-box"/>
    <property type="match status" value="1"/>
</dbReference>
<keyword evidence="2" id="KW-0472">Membrane</keyword>
<feature type="transmembrane region" description="Helical" evidence="2">
    <location>
        <begin position="321"/>
        <end position="342"/>
    </location>
</feature>
<feature type="region of interest" description="Disordered" evidence="1">
    <location>
        <begin position="1"/>
        <end position="30"/>
    </location>
</feature>
<evidence type="ECO:0008006" key="5">
    <source>
        <dbReference type="Google" id="ProtNLM"/>
    </source>
</evidence>
<reference evidence="3 4" key="1">
    <citation type="submission" date="2019-04" db="EMBL/GenBank/DDBJ databases">
        <title>High contiguity whole genome sequence and gene annotation resource for two Venturia nashicola isolates.</title>
        <authorList>
            <person name="Prokchorchik M."/>
            <person name="Won K."/>
            <person name="Lee Y."/>
            <person name="Choi E.D."/>
            <person name="Segonzac C."/>
            <person name="Sohn K.H."/>
        </authorList>
    </citation>
    <scope>NUCLEOTIDE SEQUENCE [LARGE SCALE GENOMIC DNA]</scope>
    <source>
        <strain evidence="3 4">PRI2</strain>
    </source>
</reference>
<organism evidence="3 4">
    <name type="scientific">Venturia nashicola</name>
    <dbReference type="NCBI Taxonomy" id="86259"/>
    <lineage>
        <taxon>Eukaryota</taxon>
        <taxon>Fungi</taxon>
        <taxon>Dikarya</taxon>
        <taxon>Ascomycota</taxon>
        <taxon>Pezizomycotina</taxon>
        <taxon>Dothideomycetes</taxon>
        <taxon>Pleosporomycetidae</taxon>
        <taxon>Venturiales</taxon>
        <taxon>Venturiaceae</taxon>
        <taxon>Venturia</taxon>
    </lineage>
</organism>
<dbReference type="AlphaFoldDB" id="A0A4Z1P1C6"/>
<evidence type="ECO:0000256" key="2">
    <source>
        <dbReference type="SAM" id="Phobius"/>
    </source>
</evidence>
<comment type="caution">
    <text evidence="3">The sequence shown here is derived from an EMBL/GenBank/DDBJ whole genome shotgun (WGS) entry which is preliminary data.</text>
</comment>
<evidence type="ECO:0000256" key="1">
    <source>
        <dbReference type="SAM" id="MobiDB-lite"/>
    </source>
</evidence>
<keyword evidence="2" id="KW-1133">Transmembrane helix</keyword>
<dbReference type="InterPro" id="IPR013083">
    <property type="entry name" value="Znf_RING/FYVE/PHD"/>
</dbReference>
<dbReference type="EMBL" id="SNSC02000021">
    <property type="protein sequence ID" value="TID15206.1"/>
    <property type="molecule type" value="Genomic_DNA"/>
</dbReference>
<keyword evidence="2" id="KW-0812">Transmembrane</keyword>
<protein>
    <recommendedName>
        <fullName evidence="5">RING-type domain-containing protein</fullName>
    </recommendedName>
</protein>
<evidence type="ECO:0000313" key="3">
    <source>
        <dbReference type="EMBL" id="TID15206.1"/>
    </source>
</evidence>
<feature type="transmembrane region" description="Helical" evidence="2">
    <location>
        <begin position="373"/>
        <end position="397"/>
    </location>
</feature>
<dbReference type="Gene3D" id="3.30.40.10">
    <property type="entry name" value="Zinc/RING finger domain, C3HC4 (zinc finger)"/>
    <property type="match status" value="1"/>
</dbReference>